<dbReference type="PANTHER" id="PTHR33103">
    <property type="entry name" value="OS01G0153900 PROTEIN"/>
    <property type="match status" value="1"/>
</dbReference>
<dbReference type="Proteomes" id="UP000002051">
    <property type="component" value="Unassembled WGS sequence"/>
</dbReference>
<reference evidence="1 3" key="1">
    <citation type="journal article" date="2011" name="Nature">
        <title>The Medicago genome provides insight into the evolution of rhizobial symbioses.</title>
        <authorList>
            <person name="Young N.D."/>
            <person name="Debelle F."/>
            <person name="Oldroyd G.E."/>
            <person name="Geurts R."/>
            <person name="Cannon S.B."/>
            <person name="Udvardi M.K."/>
            <person name="Benedito V.A."/>
            <person name="Mayer K.F."/>
            <person name="Gouzy J."/>
            <person name="Schoof H."/>
            <person name="Van de Peer Y."/>
            <person name="Proost S."/>
            <person name="Cook D.R."/>
            <person name="Meyers B.C."/>
            <person name="Spannagl M."/>
            <person name="Cheung F."/>
            <person name="De Mita S."/>
            <person name="Krishnakumar V."/>
            <person name="Gundlach H."/>
            <person name="Zhou S."/>
            <person name="Mudge J."/>
            <person name="Bharti A.K."/>
            <person name="Murray J.D."/>
            <person name="Naoumkina M.A."/>
            <person name="Rosen B."/>
            <person name="Silverstein K.A."/>
            <person name="Tang H."/>
            <person name="Rombauts S."/>
            <person name="Zhao P.X."/>
            <person name="Zhou P."/>
            <person name="Barbe V."/>
            <person name="Bardou P."/>
            <person name="Bechner M."/>
            <person name="Bellec A."/>
            <person name="Berger A."/>
            <person name="Berges H."/>
            <person name="Bidwell S."/>
            <person name="Bisseling T."/>
            <person name="Choisne N."/>
            <person name="Couloux A."/>
            <person name="Denny R."/>
            <person name="Deshpande S."/>
            <person name="Dai X."/>
            <person name="Doyle J.J."/>
            <person name="Dudez A.M."/>
            <person name="Farmer A.D."/>
            <person name="Fouteau S."/>
            <person name="Franken C."/>
            <person name="Gibelin C."/>
            <person name="Gish J."/>
            <person name="Goldstein S."/>
            <person name="Gonzalez A.J."/>
            <person name="Green P.J."/>
            <person name="Hallab A."/>
            <person name="Hartog M."/>
            <person name="Hua A."/>
            <person name="Humphray S.J."/>
            <person name="Jeong D.H."/>
            <person name="Jing Y."/>
            <person name="Jocker A."/>
            <person name="Kenton S.M."/>
            <person name="Kim D.J."/>
            <person name="Klee K."/>
            <person name="Lai H."/>
            <person name="Lang C."/>
            <person name="Lin S."/>
            <person name="Macmil S.L."/>
            <person name="Magdelenat G."/>
            <person name="Matthews L."/>
            <person name="McCorrison J."/>
            <person name="Monaghan E.L."/>
            <person name="Mun J.H."/>
            <person name="Najar F.Z."/>
            <person name="Nicholson C."/>
            <person name="Noirot C."/>
            <person name="O'Bleness M."/>
            <person name="Paule C.R."/>
            <person name="Poulain J."/>
            <person name="Prion F."/>
            <person name="Qin B."/>
            <person name="Qu C."/>
            <person name="Retzel E.F."/>
            <person name="Riddle C."/>
            <person name="Sallet E."/>
            <person name="Samain S."/>
            <person name="Samson N."/>
            <person name="Sanders I."/>
            <person name="Saurat O."/>
            <person name="Scarpelli C."/>
            <person name="Schiex T."/>
            <person name="Segurens B."/>
            <person name="Severin A.J."/>
            <person name="Sherrier D.J."/>
            <person name="Shi R."/>
            <person name="Sims S."/>
            <person name="Singer S.R."/>
            <person name="Sinharoy S."/>
            <person name="Sterck L."/>
            <person name="Viollet A."/>
            <person name="Wang B.B."/>
            <person name="Wang K."/>
            <person name="Wang M."/>
            <person name="Wang X."/>
            <person name="Warfsmann J."/>
            <person name="Weissenbach J."/>
            <person name="White D.D."/>
            <person name="White J.D."/>
            <person name="Wiley G.B."/>
            <person name="Wincker P."/>
            <person name="Xing Y."/>
            <person name="Yang L."/>
            <person name="Yao Z."/>
            <person name="Ying F."/>
            <person name="Zhai J."/>
            <person name="Zhou L."/>
            <person name="Zuber A."/>
            <person name="Denarie J."/>
            <person name="Dixon R.A."/>
            <person name="May G.D."/>
            <person name="Schwartz D.C."/>
            <person name="Rogers J."/>
            <person name="Quetier F."/>
            <person name="Town C.D."/>
            <person name="Roe B.A."/>
        </authorList>
    </citation>
    <scope>NUCLEOTIDE SEQUENCE [LARGE SCALE GENOMIC DNA]</scope>
    <source>
        <strain evidence="1">A17</strain>
        <strain evidence="2 3">cv. Jemalong A17</strain>
    </source>
</reference>
<protein>
    <submittedName>
        <fullName evidence="1">DUF674 family protein</fullName>
    </submittedName>
</protein>
<dbReference type="AlphaFoldDB" id="G7L1N0"/>
<reference evidence="1 3" key="2">
    <citation type="journal article" date="2014" name="BMC Genomics">
        <title>An improved genome release (version Mt4.0) for the model legume Medicago truncatula.</title>
        <authorList>
            <person name="Tang H."/>
            <person name="Krishnakumar V."/>
            <person name="Bidwell S."/>
            <person name="Rosen B."/>
            <person name="Chan A."/>
            <person name="Zhou S."/>
            <person name="Gentzbittel L."/>
            <person name="Childs K.L."/>
            <person name="Yandell M."/>
            <person name="Gundlach H."/>
            <person name="Mayer K.F."/>
            <person name="Schwartz D.C."/>
            <person name="Town C.D."/>
        </authorList>
    </citation>
    <scope>GENOME REANNOTATION</scope>
    <source>
        <strain evidence="2 3">cv. Jemalong A17</strain>
    </source>
</reference>
<name>G7L1N0_MEDTR</name>
<accession>A0A0C3WDR9</accession>
<gene>
    <name evidence="1" type="ordered locus">MTR_7g100420</name>
</gene>
<organism evidence="1 3">
    <name type="scientific">Medicago truncatula</name>
    <name type="common">Barrel medic</name>
    <name type="synonym">Medicago tribuloides</name>
    <dbReference type="NCBI Taxonomy" id="3880"/>
    <lineage>
        <taxon>Eukaryota</taxon>
        <taxon>Viridiplantae</taxon>
        <taxon>Streptophyta</taxon>
        <taxon>Embryophyta</taxon>
        <taxon>Tracheophyta</taxon>
        <taxon>Spermatophyta</taxon>
        <taxon>Magnoliopsida</taxon>
        <taxon>eudicotyledons</taxon>
        <taxon>Gunneridae</taxon>
        <taxon>Pentapetalae</taxon>
        <taxon>rosids</taxon>
        <taxon>fabids</taxon>
        <taxon>Fabales</taxon>
        <taxon>Fabaceae</taxon>
        <taxon>Papilionoideae</taxon>
        <taxon>50 kb inversion clade</taxon>
        <taxon>NPAAA clade</taxon>
        <taxon>Hologalegina</taxon>
        <taxon>IRL clade</taxon>
        <taxon>Trifolieae</taxon>
        <taxon>Medicago</taxon>
    </lineage>
</organism>
<proteinExistence type="predicted"/>
<dbReference type="HOGENOM" id="CLU_030757_1_1_1"/>
<dbReference type="Pfam" id="PF05056">
    <property type="entry name" value="DUF674"/>
    <property type="match status" value="2"/>
</dbReference>
<evidence type="ECO:0000313" key="3">
    <source>
        <dbReference type="Proteomes" id="UP000002051"/>
    </source>
</evidence>
<sequence>MGQAASIMGHITAEASGENNNNDVVTPKRGGVAVTTEATVELKLLIDKETNNVIFAEAGKDFVDILFSFLTLPLGTIARLIEIVAAKHLGKESVRDGNTFIITADLAVYPLTTEYLTFLTSYVRGRLYVFLFVEVLELLKHALVSQTSLTDWLLGNKPTLEMSRFFPCDVKNNSDIKFSVTLVLKKSVNKILYALVSKEFADFLLSLLSFPLGAVIHLLEGKSCVGNMDLIYNSILKLDDRYMRSMDSKKWLINPRMGCQFKLSNQISEIEEKMPYYCYYQGNTFKESIGHGEFYITDVFKILEKKVRKLSLIDYSIPSKGNPQGYVKEHRTFLVTDELVFKPSCPISDFEFLMSLEIPLNDVKNKAVTFGLKECLNILKAALTSDSALTNGLLCYIDPMLQIV</sequence>
<dbReference type="STRING" id="3880.G7L1N0"/>
<reference evidence="2" key="3">
    <citation type="submission" date="2015-04" db="UniProtKB">
        <authorList>
            <consortium name="EnsemblPlants"/>
        </authorList>
    </citation>
    <scope>IDENTIFICATION</scope>
    <source>
        <strain evidence="2">cv. Jemalong A17</strain>
    </source>
</reference>
<evidence type="ECO:0000313" key="2">
    <source>
        <dbReference type="EnsemblPlants" id="AES81771"/>
    </source>
</evidence>
<dbReference type="InterPro" id="IPR007750">
    <property type="entry name" value="DUF674"/>
</dbReference>
<keyword evidence="3" id="KW-1185">Reference proteome</keyword>
<dbReference type="PANTHER" id="PTHR33103:SF43">
    <property type="entry name" value="DUF674 FAMILY PROTEIN"/>
    <property type="match status" value="1"/>
</dbReference>
<accession>G7L1N0</accession>
<dbReference type="EMBL" id="CM001223">
    <property type="protein sequence ID" value="AES81771.2"/>
    <property type="molecule type" value="Genomic_DNA"/>
</dbReference>
<dbReference type="EnsemblPlants" id="AES81771">
    <property type="protein sequence ID" value="AES81771"/>
    <property type="gene ID" value="MTR_7g100420"/>
</dbReference>
<evidence type="ECO:0000313" key="1">
    <source>
        <dbReference type="EMBL" id="AES81771.2"/>
    </source>
</evidence>